<proteinExistence type="predicted"/>
<accession>A0ACC6M6S2</accession>
<reference evidence="1" key="1">
    <citation type="submission" date="2023-11" db="EMBL/GenBank/DDBJ databases">
        <title>Gracilibacillus pellucida a moderately halophilic bacterium isolated from saline soil in Xinjiang province.</title>
        <authorList>
            <person name="Zhang Z."/>
            <person name="Tan F."/>
            <person name="Wang Y."/>
            <person name="Xia M."/>
        </authorList>
    </citation>
    <scope>NUCLEOTIDE SEQUENCE</scope>
    <source>
        <strain evidence="1">S3-1-1</strain>
    </source>
</reference>
<evidence type="ECO:0000313" key="1">
    <source>
        <dbReference type="EMBL" id="MDX8046547.1"/>
    </source>
</evidence>
<dbReference type="EMBL" id="JAWZSR010000006">
    <property type="protein sequence ID" value="MDX8046547.1"/>
    <property type="molecule type" value="Genomic_DNA"/>
</dbReference>
<sequence>MIYCDYAATTPMSDIALHVYQEVAKQHFGNASSLHDAGGKANDILENARKVIAKLLNSEAKEIVFTSGGTEANILAVDTLLRANRSKRSKHIITTMVEHSSLYYYMKKLAQQTDIEVTFLSVNTSGQISLSELEKSIQPNTCFASIQHVNGETGFIQPIKQIGELLHKYHITFHSDMVQSFGKIAVEQLLPYVDCATISSHKVFGPKGIGAIYFSKNLSLAPHPVATNHEHGLRPGTVNVPSIAAFAAAALETVNNITNNHTHLLFLQKLFMQKLKSEGIPLQPITSENQCPSIIGCISEHVYGDYLMLEYNRHGIAISTGSACSIGQSQVPKAIQPLINTQEEGKRFVRFSFSHQTTKNEIEKIIATSTIIFKRLKEERQ</sequence>
<protein>
    <submittedName>
        <fullName evidence="1">IscS subfamily cysteine desulfurase</fullName>
    </submittedName>
</protein>
<gene>
    <name evidence="1" type="ORF">SH601_11190</name>
</gene>
<dbReference type="Proteomes" id="UP001277972">
    <property type="component" value="Unassembled WGS sequence"/>
</dbReference>
<comment type="caution">
    <text evidence="1">The sequence shown here is derived from an EMBL/GenBank/DDBJ whole genome shotgun (WGS) entry which is preliminary data.</text>
</comment>
<organism evidence="1 2">
    <name type="scientific">Gracilibacillus pellucidus</name>
    <dbReference type="NCBI Taxonomy" id="3095368"/>
    <lineage>
        <taxon>Bacteria</taxon>
        <taxon>Bacillati</taxon>
        <taxon>Bacillota</taxon>
        <taxon>Bacilli</taxon>
        <taxon>Bacillales</taxon>
        <taxon>Bacillaceae</taxon>
        <taxon>Gracilibacillus</taxon>
    </lineage>
</organism>
<keyword evidence="2" id="KW-1185">Reference proteome</keyword>
<evidence type="ECO:0000313" key="2">
    <source>
        <dbReference type="Proteomes" id="UP001277972"/>
    </source>
</evidence>
<name>A0ACC6M6S2_9BACI</name>